<dbReference type="OrthoDB" id="2117972at2759"/>
<evidence type="ECO:0000256" key="1">
    <source>
        <dbReference type="ARBA" id="ARBA00022786"/>
    </source>
</evidence>
<accession>A0A1X2HKL1</accession>
<dbReference type="GO" id="GO:0031146">
    <property type="term" value="P:SCF-dependent proteasomal ubiquitin-dependent protein catabolic process"/>
    <property type="evidence" value="ECO:0007669"/>
    <property type="project" value="TreeGrafter"/>
</dbReference>
<gene>
    <name evidence="4" type="ORF">BCR42DRAFT_430004</name>
</gene>
<dbReference type="PANTHER" id="PTHR12874">
    <property type="entry name" value="F-BOX ONLY PROTEIN 48-RELATED"/>
    <property type="match status" value="1"/>
</dbReference>
<dbReference type="AlphaFoldDB" id="A0A1X2HKL1"/>
<comment type="caution">
    <text evidence="4">The sequence shown here is derived from an EMBL/GenBank/DDBJ whole genome shotgun (WGS) entry which is preliminary data.</text>
</comment>
<feature type="compositionally biased region" description="Polar residues" evidence="2">
    <location>
        <begin position="38"/>
        <end position="47"/>
    </location>
</feature>
<dbReference type="Gene3D" id="1.20.1280.50">
    <property type="match status" value="1"/>
</dbReference>
<evidence type="ECO:0000259" key="3">
    <source>
        <dbReference type="PROSITE" id="PS50181"/>
    </source>
</evidence>
<keyword evidence="1" id="KW-0833">Ubl conjugation pathway</keyword>
<proteinExistence type="predicted"/>
<dbReference type="GO" id="GO:0019005">
    <property type="term" value="C:SCF ubiquitin ligase complex"/>
    <property type="evidence" value="ECO:0007669"/>
    <property type="project" value="TreeGrafter"/>
</dbReference>
<dbReference type="InterPro" id="IPR045464">
    <property type="entry name" value="Hrt3/FBXO9_C"/>
</dbReference>
<feature type="region of interest" description="Disordered" evidence="2">
    <location>
        <begin position="21"/>
        <end position="47"/>
    </location>
</feature>
<evidence type="ECO:0000313" key="4">
    <source>
        <dbReference type="EMBL" id="ORY99822.1"/>
    </source>
</evidence>
<dbReference type="InterPro" id="IPR001810">
    <property type="entry name" value="F-box_dom"/>
</dbReference>
<reference evidence="4 5" key="1">
    <citation type="submission" date="2016-07" db="EMBL/GenBank/DDBJ databases">
        <title>Pervasive Adenine N6-methylation of Active Genes in Fungi.</title>
        <authorList>
            <consortium name="DOE Joint Genome Institute"/>
            <person name="Mondo S.J."/>
            <person name="Dannebaum R.O."/>
            <person name="Kuo R.C."/>
            <person name="Labutti K."/>
            <person name="Haridas S."/>
            <person name="Kuo A."/>
            <person name="Salamov A."/>
            <person name="Ahrendt S.R."/>
            <person name="Lipzen A."/>
            <person name="Sullivan W."/>
            <person name="Andreopoulos W.B."/>
            <person name="Clum A."/>
            <person name="Lindquist E."/>
            <person name="Daum C."/>
            <person name="Ramamoorthy G.K."/>
            <person name="Gryganskyi A."/>
            <person name="Culley D."/>
            <person name="Magnuson J.K."/>
            <person name="James T.Y."/>
            <person name="O'Malley M.A."/>
            <person name="Stajich J.E."/>
            <person name="Spatafora J.W."/>
            <person name="Visel A."/>
            <person name="Grigoriev I.V."/>
        </authorList>
    </citation>
    <scope>NUCLEOTIDE SEQUENCE [LARGE SCALE GENOMIC DNA]</scope>
    <source>
        <strain evidence="4 5">NRRL 1336</strain>
    </source>
</reference>
<evidence type="ECO:0000313" key="5">
    <source>
        <dbReference type="Proteomes" id="UP000193560"/>
    </source>
</evidence>
<dbReference type="PANTHER" id="PTHR12874:SF9">
    <property type="entry name" value="F-BOX ONLY PROTEIN 48"/>
    <property type="match status" value="1"/>
</dbReference>
<dbReference type="Proteomes" id="UP000193560">
    <property type="component" value="Unassembled WGS sequence"/>
</dbReference>
<dbReference type="GO" id="GO:0005737">
    <property type="term" value="C:cytoplasm"/>
    <property type="evidence" value="ECO:0007669"/>
    <property type="project" value="TreeGrafter"/>
</dbReference>
<dbReference type="SUPFAM" id="SSF81383">
    <property type="entry name" value="F-box domain"/>
    <property type="match status" value="1"/>
</dbReference>
<name>A0A1X2HKL1_9FUNG</name>
<dbReference type="CDD" id="cd22089">
    <property type="entry name" value="F-box_FBXO9"/>
    <property type="match status" value="1"/>
</dbReference>
<sequence>MDITPTLSTEKELDEFRAQWKQEVTSRHQQQQQHRQQVGESGSVSVKTAATRYDDVVRQAESLSLHEPSIEKGKSDYGNKQNATMTLGHEETINLVEKNQHDAQQQQQEEKDEPVTAMAHYIKAVDHERQGQLGKALYFYRQAFRLNRDIDYDYKRHYQTHILPEIQKEEQQLKKTGGSGVGDITTDEGGVASGLDHSGEGIDGTFRHIVPMGIEYEQPKITDETKTFSFTWQDPLTPLMDEFFQQNTDFVPALDYKPVLISKLPNEILLTVLKHLFLRSLSSSAKVALVCKRLFLLTRTPSLWRYLCEHAYRSPNMTMAESRRIQLDQVQRYYGGGWYNMFVERPRIRYDGVYISTCHYIRPGTSETSWNQPVHLVTYYRYLRFFPDGRVVKHVTTDEPAQVVKQLDRSFSKRQTFQGRFQWKREVDDDDSNDSAGRQKQQPMTTLRIEAQDCTLPFEYFFFQLSVKGTHRGRHNKLGWKKYTSINQRHLEEHYYRQQQQQQQQQQLQHYHQQEMRYGRLAPAYSILEGQEDGSLEAFEHVYDLKLMKPYYFSPVRSYRVDYPDDDDL</sequence>
<feature type="region of interest" description="Disordered" evidence="2">
    <location>
        <begin position="423"/>
        <end position="444"/>
    </location>
</feature>
<feature type="compositionally biased region" description="Polar residues" evidence="2">
    <location>
        <begin position="434"/>
        <end position="444"/>
    </location>
</feature>
<feature type="domain" description="F-box" evidence="3">
    <location>
        <begin position="258"/>
        <end position="307"/>
    </location>
</feature>
<protein>
    <recommendedName>
        <fullName evidence="3">F-box domain-containing protein</fullName>
    </recommendedName>
</protein>
<dbReference type="InterPro" id="IPR036047">
    <property type="entry name" value="F-box-like_dom_sf"/>
</dbReference>
<dbReference type="Pfam" id="PF12937">
    <property type="entry name" value="F-box-like"/>
    <property type="match status" value="1"/>
</dbReference>
<feature type="compositionally biased region" description="Low complexity" evidence="2">
    <location>
        <begin position="27"/>
        <end position="36"/>
    </location>
</feature>
<dbReference type="EMBL" id="MCGE01000058">
    <property type="protein sequence ID" value="ORY99822.1"/>
    <property type="molecule type" value="Genomic_DNA"/>
</dbReference>
<dbReference type="STRING" id="90262.A0A1X2HKL1"/>
<dbReference type="PROSITE" id="PS50181">
    <property type="entry name" value="FBOX"/>
    <property type="match status" value="1"/>
</dbReference>
<keyword evidence="5" id="KW-1185">Reference proteome</keyword>
<dbReference type="Pfam" id="PF19270">
    <property type="entry name" value="FBO_C"/>
    <property type="match status" value="1"/>
</dbReference>
<organism evidence="4 5">
    <name type="scientific">Absidia repens</name>
    <dbReference type="NCBI Taxonomy" id="90262"/>
    <lineage>
        <taxon>Eukaryota</taxon>
        <taxon>Fungi</taxon>
        <taxon>Fungi incertae sedis</taxon>
        <taxon>Mucoromycota</taxon>
        <taxon>Mucoromycotina</taxon>
        <taxon>Mucoromycetes</taxon>
        <taxon>Mucorales</taxon>
        <taxon>Cunninghamellaceae</taxon>
        <taxon>Absidia</taxon>
    </lineage>
</organism>
<evidence type="ECO:0000256" key="2">
    <source>
        <dbReference type="SAM" id="MobiDB-lite"/>
    </source>
</evidence>